<dbReference type="GO" id="GO:0004523">
    <property type="term" value="F:RNA-DNA hybrid ribonuclease activity"/>
    <property type="evidence" value="ECO:0007669"/>
    <property type="project" value="InterPro"/>
</dbReference>
<dbReference type="Gene3D" id="3.30.420.10">
    <property type="entry name" value="Ribonuclease H-like superfamily/Ribonuclease H"/>
    <property type="match status" value="1"/>
</dbReference>
<dbReference type="GO" id="GO:0003676">
    <property type="term" value="F:nucleic acid binding"/>
    <property type="evidence" value="ECO:0007669"/>
    <property type="project" value="InterPro"/>
</dbReference>
<dbReference type="Gramene" id="TraesARI2B03G01017050.1">
    <property type="protein sequence ID" value="TraesARI2B03G01017050.1.CDS1"/>
    <property type="gene ID" value="TraesARI2B03G01017050"/>
</dbReference>
<dbReference type="Proteomes" id="UP000019116">
    <property type="component" value="Chromosome 2B"/>
</dbReference>
<dbReference type="STRING" id="4565.A0A3B6CAQ6"/>
<accession>A0A3B6CAQ6</accession>
<dbReference type="InterPro" id="IPR012337">
    <property type="entry name" value="RNaseH-like_sf"/>
</dbReference>
<dbReference type="Gramene" id="TraesLDM2B03G01002980.1">
    <property type="protein sequence ID" value="TraesLDM2B03G01002980.1.CDS1"/>
    <property type="gene ID" value="TraesLDM2B03G01002980"/>
</dbReference>
<dbReference type="Gramene" id="TraesCAD_scaffold_013159_01G000100.1">
    <property type="protein sequence ID" value="TraesCAD_scaffold_013159_01G000100.1"/>
    <property type="gene ID" value="TraesCAD_scaffold_013159_01G000100"/>
</dbReference>
<proteinExistence type="predicted"/>
<dbReference type="Gramene" id="TraesSTA2B03G00997400.1">
    <property type="protein sequence ID" value="TraesSTA2B03G00997400.1.CDS1"/>
    <property type="gene ID" value="TraesSTA2B03G00997400"/>
</dbReference>
<sequence length="119" mass="13119">MDLCFDSFTAEAIAVRFGLNLANTVGCSKFDVNSDGVEVVNALSQGYSSLVASSIIDDCYFMSLDFSHVTYDHCNRECNRVAHELARLARFSSSSVWMDNAPDEVIPLLVNDVTLLINE</sequence>
<dbReference type="Gramene" id="TraesMAC2B03G00999860.1">
    <property type="protein sequence ID" value="TraesMAC2B03G00999860.1.CDS1"/>
    <property type="gene ID" value="TraesMAC2B03G00999860"/>
</dbReference>
<reference evidence="2" key="2">
    <citation type="submission" date="2018-10" db="UniProtKB">
        <authorList>
            <consortium name="EnsemblPlants"/>
        </authorList>
    </citation>
    <scope>IDENTIFICATION</scope>
</reference>
<dbReference type="OMA" id="CNRESNR"/>
<dbReference type="Gramene" id="TraesCS2B03G1070300.1">
    <property type="protein sequence ID" value="TraesCS2B03G1070300.1.CDS1"/>
    <property type="gene ID" value="TraesCS2B03G1070300"/>
</dbReference>
<dbReference type="InterPro" id="IPR002156">
    <property type="entry name" value="RNaseH_domain"/>
</dbReference>
<dbReference type="CDD" id="cd06222">
    <property type="entry name" value="RNase_H_like"/>
    <property type="match status" value="1"/>
</dbReference>
<feature type="domain" description="RNase H type-1" evidence="1">
    <location>
        <begin position="4"/>
        <end position="88"/>
    </location>
</feature>
<protein>
    <recommendedName>
        <fullName evidence="1">RNase H type-1 domain-containing protein</fullName>
    </recommendedName>
</protein>
<evidence type="ECO:0000313" key="3">
    <source>
        <dbReference type="Proteomes" id="UP000019116"/>
    </source>
</evidence>
<dbReference type="Gramene" id="TraesCS2B02G420300.1">
    <property type="protein sequence ID" value="TraesCS2B02G420300.1.cds1"/>
    <property type="gene ID" value="TraesCS2B02G420300"/>
</dbReference>
<reference evidence="2" key="1">
    <citation type="submission" date="2018-08" db="EMBL/GenBank/DDBJ databases">
        <authorList>
            <person name="Rossello M."/>
        </authorList>
    </citation>
    <scope>NUCLEOTIDE SEQUENCE [LARGE SCALE GENOMIC DNA]</scope>
    <source>
        <strain evidence="2">cv. Chinese Spring</strain>
    </source>
</reference>
<dbReference type="Pfam" id="PF13456">
    <property type="entry name" value="RVT_3"/>
    <property type="match status" value="1"/>
</dbReference>
<dbReference type="Gramene" id="TraesJUL2B03G01008890.1">
    <property type="protein sequence ID" value="TraesJUL2B03G01008890.1.CDS1"/>
    <property type="gene ID" value="TraesJUL2B03G01008890"/>
</dbReference>
<dbReference type="Gramene" id="TraesWEE_scaffold_040503_01G000100.1">
    <property type="protein sequence ID" value="TraesWEE_scaffold_040503_01G000100.1"/>
    <property type="gene ID" value="TraesWEE_scaffold_040503_01G000100"/>
</dbReference>
<dbReference type="Gramene" id="TraesSYM2B03G01016570.1">
    <property type="protein sequence ID" value="TraesSYM2B03G01016570.1.CDS1"/>
    <property type="gene ID" value="TraesSYM2B03G01016570"/>
</dbReference>
<organism evidence="2">
    <name type="scientific">Triticum aestivum</name>
    <name type="common">Wheat</name>
    <dbReference type="NCBI Taxonomy" id="4565"/>
    <lineage>
        <taxon>Eukaryota</taxon>
        <taxon>Viridiplantae</taxon>
        <taxon>Streptophyta</taxon>
        <taxon>Embryophyta</taxon>
        <taxon>Tracheophyta</taxon>
        <taxon>Spermatophyta</taxon>
        <taxon>Magnoliopsida</taxon>
        <taxon>Liliopsida</taxon>
        <taxon>Poales</taxon>
        <taxon>Poaceae</taxon>
        <taxon>BOP clade</taxon>
        <taxon>Pooideae</taxon>
        <taxon>Triticodae</taxon>
        <taxon>Triticeae</taxon>
        <taxon>Triticinae</taxon>
        <taxon>Triticum</taxon>
    </lineage>
</organism>
<dbReference type="InterPro" id="IPR052929">
    <property type="entry name" value="RNase_H-like_EbsB-rel"/>
</dbReference>
<dbReference type="InterPro" id="IPR044730">
    <property type="entry name" value="RNase_H-like_dom_plant"/>
</dbReference>
<dbReference type="AlphaFoldDB" id="A0A3B6CAQ6"/>
<keyword evidence="3" id="KW-1185">Reference proteome</keyword>
<dbReference type="Gramene" id="TraesNOR2B03G01016260.1">
    <property type="protein sequence ID" value="TraesNOR2B03G01016260.1.CDS1"/>
    <property type="gene ID" value="TraesNOR2B03G01016260"/>
</dbReference>
<dbReference type="Gramene" id="TraesJAG2B03G01001650.1">
    <property type="protein sequence ID" value="TraesJAG2B03G01001650.1.CDS1"/>
    <property type="gene ID" value="TraesJAG2B03G01001650"/>
</dbReference>
<evidence type="ECO:0000259" key="1">
    <source>
        <dbReference type="Pfam" id="PF13456"/>
    </source>
</evidence>
<name>A0A3B6CAQ6_WHEAT</name>
<dbReference type="InterPro" id="IPR036397">
    <property type="entry name" value="RNaseH_sf"/>
</dbReference>
<dbReference type="EnsemblPlants" id="TraesCS2B02G420300.1">
    <property type="protein sequence ID" value="TraesCS2B02G420300.1.cds1"/>
    <property type="gene ID" value="TraesCS2B02G420300"/>
</dbReference>
<dbReference type="Gramene" id="TraesCLE_scaffold_017144_01G000100.1">
    <property type="protein sequence ID" value="TraesCLE_scaffold_017144_01G000100.1"/>
    <property type="gene ID" value="TraesCLE_scaffold_017144_01G000100"/>
</dbReference>
<dbReference type="SUPFAM" id="SSF53098">
    <property type="entry name" value="Ribonuclease H-like"/>
    <property type="match status" value="1"/>
</dbReference>
<dbReference type="Gramene" id="TraesPARA_EIv1.0_0517630.1">
    <property type="protein sequence ID" value="TraesPARA_EIv1.0_0517630.1.CDS1"/>
    <property type="gene ID" value="TraesPARA_EIv1.0_0517630"/>
</dbReference>
<dbReference type="PANTHER" id="PTHR47074:SF65">
    <property type="entry name" value="RNASE H TYPE-1 DOMAIN-CONTAINING PROTEIN"/>
    <property type="match status" value="1"/>
</dbReference>
<dbReference type="PANTHER" id="PTHR47074">
    <property type="entry name" value="BNAC02G40300D PROTEIN"/>
    <property type="match status" value="1"/>
</dbReference>
<evidence type="ECO:0000313" key="2">
    <source>
        <dbReference type="EnsemblPlants" id="TraesCS2B02G420300.1.cds1"/>
    </source>
</evidence>
<dbReference type="SMR" id="A0A3B6CAQ6"/>